<dbReference type="InterPro" id="IPR050765">
    <property type="entry name" value="Riboflavin_Biosynth_HTPR"/>
</dbReference>
<evidence type="ECO:0000259" key="1">
    <source>
        <dbReference type="Pfam" id="PF01872"/>
    </source>
</evidence>
<reference evidence="2 3" key="1">
    <citation type="submission" date="2020-08" db="EMBL/GenBank/DDBJ databases">
        <title>A Genomic Blueprint of the Chicken Gut Microbiome.</title>
        <authorList>
            <person name="Gilroy R."/>
            <person name="Ravi A."/>
            <person name="Getino M."/>
            <person name="Pursley I."/>
            <person name="Horton D.L."/>
            <person name="Alikhan N.-F."/>
            <person name="Baker D."/>
            <person name="Gharbi K."/>
            <person name="Hall N."/>
            <person name="Watson M."/>
            <person name="Adriaenssens E.M."/>
            <person name="Foster-Nyarko E."/>
            <person name="Jarju S."/>
            <person name="Secka A."/>
            <person name="Antonio M."/>
            <person name="Oren A."/>
            <person name="Chaudhuri R."/>
            <person name="La Ragione R.M."/>
            <person name="Hildebrand F."/>
            <person name="Pallen M.J."/>
        </authorList>
    </citation>
    <scope>NUCLEOTIDE SEQUENCE [LARGE SCALE GENOMIC DNA]</scope>
    <source>
        <strain evidence="2 3">Sa2CUA1</strain>
    </source>
</reference>
<keyword evidence="3" id="KW-1185">Reference proteome</keyword>
<dbReference type="Pfam" id="PF01872">
    <property type="entry name" value="RibD_C"/>
    <property type="match status" value="1"/>
</dbReference>
<feature type="domain" description="Bacterial bifunctional deaminase-reductase C-terminal" evidence="1">
    <location>
        <begin position="3"/>
        <end position="178"/>
    </location>
</feature>
<dbReference type="Proteomes" id="UP000609874">
    <property type="component" value="Unassembled WGS sequence"/>
</dbReference>
<dbReference type="EMBL" id="JACSQD010000003">
    <property type="protein sequence ID" value="MBD7995266.1"/>
    <property type="molecule type" value="Genomic_DNA"/>
</dbReference>
<dbReference type="PANTHER" id="PTHR38011:SF11">
    <property type="entry name" value="2,5-DIAMINO-6-RIBOSYLAMINO-4(3H)-PYRIMIDINONE 5'-PHOSPHATE REDUCTASE"/>
    <property type="match status" value="1"/>
</dbReference>
<evidence type="ECO:0000313" key="2">
    <source>
        <dbReference type="EMBL" id="MBD7995266.1"/>
    </source>
</evidence>
<accession>A0ABR8UT36</accession>
<dbReference type="RefSeq" id="WP_191807594.1">
    <property type="nucleotide sequence ID" value="NZ_JACSQD010000003.1"/>
</dbReference>
<dbReference type="PANTHER" id="PTHR38011">
    <property type="entry name" value="DIHYDROFOLATE REDUCTASE FAMILY PROTEIN (AFU_ORTHOLOGUE AFUA_8G06820)"/>
    <property type="match status" value="1"/>
</dbReference>
<sequence>MGTLIYATTVSLDGYVADKDGDFQWTGPSDEMFAVHLDRLREVSTEVLGRKTYGLMEYWENFPDTGDQSEDEQEFARRWQDISKIVVSSTMSSAELSSDRARLVPELSLDQLRRIVAEAQGLVEIFGPTTAADAIRAGIVDEFRFFVVPKLVGGGLRALPDGVELDLELAEERTFAGGTAYLRYRTRRV</sequence>
<protein>
    <submittedName>
        <fullName evidence="2">Dihydrofolate reductase family protein</fullName>
    </submittedName>
</protein>
<organism evidence="2 3">
    <name type="scientific">Arthrobacter gallicola</name>
    <dbReference type="NCBI Taxonomy" id="2762225"/>
    <lineage>
        <taxon>Bacteria</taxon>
        <taxon>Bacillati</taxon>
        <taxon>Actinomycetota</taxon>
        <taxon>Actinomycetes</taxon>
        <taxon>Micrococcales</taxon>
        <taxon>Micrococcaceae</taxon>
        <taxon>Arthrobacter</taxon>
    </lineage>
</organism>
<dbReference type="InterPro" id="IPR002734">
    <property type="entry name" value="RibDG_C"/>
</dbReference>
<dbReference type="Gene3D" id="3.40.430.10">
    <property type="entry name" value="Dihydrofolate Reductase, subunit A"/>
    <property type="match status" value="1"/>
</dbReference>
<evidence type="ECO:0000313" key="3">
    <source>
        <dbReference type="Proteomes" id="UP000609874"/>
    </source>
</evidence>
<comment type="caution">
    <text evidence="2">The sequence shown here is derived from an EMBL/GenBank/DDBJ whole genome shotgun (WGS) entry which is preliminary data.</text>
</comment>
<gene>
    <name evidence="2" type="ORF">H9639_08155</name>
</gene>
<dbReference type="SUPFAM" id="SSF53597">
    <property type="entry name" value="Dihydrofolate reductase-like"/>
    <property type="match status" value="1"/>
</dbReference>
<proteinExistence type="predicted"/>
<dbReference type="InterPro" id="IPR024072">
    <property type="entry name" value="DHFR-like_dom_sf"/>
</dbReference>
<name>A0ABR8UT36_9MICC</name>